<protein>
    <submittedName>
        <fullName evidence="1">Uncharacterized protein</fullName>
    </submittedName>
</protein>
<sequence length="174" mass="19254">MAMCGWLHPPAAFTLLCSAVSPGFPCLQTTLLLALQEPFNQKHLGFVDATDLLPGGIALRGQAPGEQAHYTFIRPQLEHLAGNDTRHIAKLHRLFAGPHVVIHLQTRCIHIQTHIGFLTAKDRGSLEQAWFHFATVRTAPSPLTLQEAIGHDFKSDLCRALHQDAAGMTMWVFH</sequence>
<organism evidence="1">
    <name type="scientific">Alcaligenes faecalis</name>
    <dbReference type="NCBI Taxonomy" id="511"/>
    <lineage>
        <taxon>Bacteria</taxon>
        <taxon>Pseudomonadati</taxon>
        <taxon>Pseudomonadota</taxon>
        <taxon>Betaproteobacteria</taxon>
        <taxon>Burkholderiales</taxon>
        <taxon>Alcaligenaceae</taxon>
        <taxon>Alcaligenes</taxon>
    </lineage>
</organism>
<name>Q6WB86_ALCFA</name>
<accession>Q6WB86</accession>
<proteinExistence type="predicted"/>
<evidence type="ECO:0000313" key="1">
    <source>
        <dbReference type="EMBL" id="AAQ19814.1"/>
    </source>
</evidence>
<dbReference type="AlphaFoldDB" id="Q6WB86"/>
<dbReference type="EMBL" id="AY297781">
    <property type="protein sequence ID" value="AAQ19814.1"/>
    <property type="molecule type" value="Genomic_DNA"/>
</dbReference>
<reference evidence="1" key="1">
    <citation type="submission" date="2003-04" db="EMBL/GenBank/DDBJ databases">
        <title>Genes for Arsenite Oxidation from Alcaligenes faecalis.</title>
        <authorList>
            <person name="Silver S."/>
            <person name="Phung L.T."/>
            <person name="Malo B.J."/>
        </authorList>
    </citation>
    <scope>NUCLEOTIDE SEQUENCE</scope>
    <source>
        <strain evidence="1">NCIB 8687</strain>
    </source>
</reference>